<proteinExistence type="predicted"/>
<sequence length="231" mass="25575">MGCLGYGSHIRQARVDAYREYDSIITASDPGAGTVITTGSKAEGLTCLFESDLDEMVVLDGVLCLENGVGADTFPRETTVFTFNTGLCYHGHSRLNLLERRGSIMSPMSRDALCHDTNGHLLNSDLFVNMFDFIYVSGEVRHGRAGPTKHSSFGQLHIGIVVSLRCHCPGILLKWAERSRHLPLPDIVHKVVIMGAFFTPVDVKGSEYQHLEWRICFNTAENELMSSLNDI</sequence>
<reference evidence="1" key="1">
    <citation type="journal article" date="2019" name="bioRxiv">
        <title>The Genome of the Zebra Mussel, Dreissena polymorpha: A Resource for Invasive Species Research.</title>
        <authorList>
            <person name="McCartney M.A."/>
            <person name="Auch B."/>
            <person name="Kono T."/>
            <person name="Mallez S."/>
            <person name="Zhang Y."/>
            <person name="Obille A."/>
            <person name="Becker A."/>
            <person name="Abrahante J.E."/>
            <person name="Garbe J."/>
            <person name="Badalamenti J.P."/>
            <person name="Herman A."/>
            <person name="Mangelson H."/>
            <person name="Liachko I."/>
            <person name="Sullivan S."/>
            <person name="Sone E.D."/>
            <person name="Koren S."/>
            <person name="Silverstein K.A.T."/>
            <person name="Beckman K.B."/>
            <person name="Gohl D.M."/>
        </authorList>
    </citation>
    <scope>NUCLEOTIDE SEQUENCE</scope>
    <source>
        <strain evidence="1">Duluth1</strain>
        <tissue evidence="1">Whole animal</tissue>
    </source>
</reference>
<evidence type="ECO:0000313" key="2">
    <source>
        <dbReference type="Proteomes" id="UP000828390"/>
    </source>
</evidence>
<evidence type="ECO:0000313" key="1">
    <source>
        <dbReference type="EMBL" id="KAH3875209.1"/>
    </source>
</evidence>
<keyword evidence="2" id="KW-1185">Reference proteome</keyword>
<organism evidence="1 2">
    <name type="scientific">Dreissena polymorpha</name>
    <name type="common">Zebra mussel</name>
    <name type="synonym">Mytilus polymorpha</name>
    <dbReference type="NCBI Taxonomy" id="45954"/>
    <lineage>
        <taxon>Eukaryota</taxon>
        <taxon>Metazoa</taxon>
        <taxon>Spiralia</taxon>
        <taxon>Lophotrochozoa</taxon>
        <taxon>Mollusca</taxon>
        <taxon>Bivalvia</taxon>
        <taxon>Autobranchia</taxon>
        <taxon>Heteroconchia</taxon>
        <taxon>Euheterodonta</taxon>
        <taxon>Imparidentia</taxon>
        <taxon>Neoheterodontei</taxon>
        <taxon>Myida</taxon>
        <taxon>Dreissenoidea</taxon>
        <taxon>Dreissenidae</taxon>
        <taxon>Dreissena</taxon>
    </lineage>
</organism>
<protein>
    <submittedName>
        <fullName evidence="1">Uncharacterized protein</fullName>
    </submittedName>
</protein>
<reference evidence="1" key="2">
    <citation type="submission" date="2020-11" db="EMBL/GenBank/DDBJ databases">
        <authorList>
            <person name="McCartney M.A."/>
            <person name="Auch B."/>
            <person name="Kono T."/>
            <person name="Mallez S."/>
            <person name="Becker A."/>
            <person name="Gohl D.M."/>
            <person name="Silverstein K.A.T."/>
            <person name="Koren S."/>
            <person name="Bechman K.B."/>
            <person name="Herman A."/>
            <person name="Abrahante J.E."/>
            <person name="Garbe J."/>
        </authorList>
    </citation>
    <scope>NUCLEOTIDE SEQUENCE</scope>
    <source>
        <strain evidence="1">Duluth1</strain>
        <tissue evidence="1">Whole animal</tissue>
    </source>
</reference>
<dbReference type="EMBL" id="JAIWYP010000002">
    <property type="protein sequence ID" value="KAH3875209.1"/>
    <property type="molecule type" value="Genomic_DNA"/>
</dbReference>
<gene>
    <name evidence="1" type="ORF">DPMN_038472</name>
</gene>
<accession>A0A9D4MFI9</accession>
<name>A0A9D4MFI9_DREPO</name>
<dbReference type="AlphaFoldDB" id="A0A9D4MFI9"/>
<comment type="caution">
    <text evidence="1">The sequence shown here is derived from an EMBL/GenBank/DDBJ whole genome shotgun (WGS) entry which is preliminary data.</text>
</comment>
<dbReference type="Proteomes" id="UP000828390">
    <property type="component" value="Unassembled WGS sequence"/>
</dbReference>